<dbReference type="SUPFAM" id="SSF49879">
    <property type="entry name" value="SMAD/FHA domain"/>
    <property type="match status" value="1"/>
</dbReference>
<evidence type="ECO:0000313" key="2">
    <source>
        <dbReference type="EMBL" id="WVY96336.1"/>
    </source>
</evidence>
<evidence type="ECO:0000259" key="1">
    <source>
        <dbReference type="PROSITE" id="PS50006"/>
    </source>
</evidence>
<proteinExistence type="predicted"/>
<dbReference type="PANTHER" id="PTHR22593:SF8">
    <property type="entry name" value="FHA DOMAIN-CONTAINING PROTEIN PS1"/>
    <property type="match status" value="1"/>
</dbReference>
<dbReference type="PANTHER" id="PTHR22593">
    <property type="entry name" value="TRANSMEMBRANE PROTEIN 18"/>
    <property type="match status" value="1"/>
</dbReference>
<accession>A0AAQ3MSN7</accession>
<dbReference type="EMBL" id="CP144692">
    <property type="protein sequence ID" value="WVY96336.1"/>
    <property type="molecule type" value="Genomic_DNA"/>
</dbReference>
<reference evidence="2 3" key="1">
    <citation type="journal article" date="2023" name="Life. Sci Alliance">
        <title>Evolutionary insights into 3D genome organization and epigenetic landscape of Vigna mungo.</title>
        <authorList>
            <person name="Junaid A."/>
            <person name="Singh B."/>
            <person name="Bhatia S."/>
        </authorList>
    </citation>
    <scope>NUCLEOTIDE SEQUENCE [LARGE SCALE GENOMIC DNA]</scope>
    <source>
        <strain evidence="2">Urdbean</strain>
    </source>
</reference>
<keyword evidence="3" id="KW-1185">Reference proteome</keyword>
<sequence length="190" mass="22727">MAQTSKNSNNPEQEKHAKFPVLTVLKNNAVLKNIFLVHDGNSEDQTVLIGRHPDCNIVLMHPSVSRFHLRIRSNPSSHTLSLTLSMRIWNIVWNERFRRLKTWFLFVVMKRARAILKIRDWELSMELKHRVFLHSLVVKIYTVTIKLVFYHPHMYNHPLMQNQLMNLITLRKLKLVRKWRWLESLTCFAH</sequence>
<feature type="domain" description="FHA" evidence="1">
    <location>
        <begin position="47"/>
        <end position="82"/>
    </location>
</feature>
<dbReference type="PROSITE" id="PS50006">
    <property type="entry name" value="FHA_DOMAIN"/>
    <property type="match status" value="1"/>
</dbReference>
<gene>
    <name evidence="2" type="ORF">V8G54_028487</name>
</gene>
<dbReference type="InterPro" id="IPR000253">
    <property type="entry name" value="FHA_dom"/>
</dbReference>
<dbReference type="InterPro" id="IPR008984">
    <property type="entry name" value="SMAD_FHA_dom_sf"/>
</dbReference>
<name>A0AAQ3MSN7_VIGMU</name>
<protein>
    <recommendedName>
        <fullName evidence="1">FHA domain-containing protein</fullName>
    </recommendedName>
</protein>
<evidence type="ECO:0000313" key="3">
    <source>
        <dbReference type="Proteomes" id="UP001374535"/>
    </source>
</evidence>
<dbReference type="Pfam" id="PF00498">
    <property type="entry name" value="FHA"/>
    <property type="match status" value="1"/>
</dbReference>
<dbReference type="Gene3D" id="2.60.200.20">
    <property type="match status" value="1"/>
</dbReference>
<dbReference type="Proteomes" id="UP001374535">
    <property type="component" value="Chromosome 9"/>
</dbReference>
<dbReference type="AlphaFoldDB" id="A0AAQ3MSN7"/>
<organism evidence="2 3">
    <name type="scientific">Vigna mungo</name>
    <name type="common">Black gram</name>
    <name type="synonym">Phaseolus mungo</name>
    <dbReference type="NCBI Taxonomy" id="3915"/>
    <lineage>
        <taxon>Eukaryota</taxon>
        <taxon>Viridiplantae</taxon>
        <taxon>Streptophyta</taxon>
        <taxon>Embryophyta</taxon>
        <taxon>Tracheophyta</taxon>
        <taxon>Spermatophyta</taxon>
        <taxon>Magnoliopsida</taxon>
        <taxon>eudicotyledons</taxon>
        <taxon>Gunneridae</taxon>
        <taxon>Pentapetalae</taxon>
        <taxon>rosids</taxon>
        <taxon>fabids</taxon>
        <taxon>Fabales</taxon>
        <taxon>Fabaceae</taxon>
        <taxon>Papilionoideae</taxon>
        <taxon>50 kb inversion clade</taxon>
        <taxon>NPAAA clade</taxon>
        <taxon>indigoferoid/millettioid clade</taxon>
        <taxon>Phaseoleae</taxon>
        <taxon>Vigna</taxon>
    </lineage>
</organism>
<dbReference type="GO" id="GO:0031965">
    <property type="term" value="C:nuclear membrane"/>
    <property type="evidence" value="ECO:0007669"/>
    <property type="project" value="TreeGrafter"/>
</dbReference>